<reference evidence="4" key="1">
    <citation type="journal article" date="2014" name="Science">
        <title>Ancient hybridizations among the ancestral genomes of bread wheat.</title>
        <authorList>
            <consortium name="International Wheat Genome Sequencing Consortium,"/>
            <person name="Marcussen T."/>
            <person name="Sandve S.R."/>
            <person name="Heier L."/>
            <person name="Spannagl M."/>
            <person name="Pfeifer M."/>
            <person name="Jakobsen K.S."/>
            <person name="Wulff B.B."/>
            <person name="Steuernagel B."/>
            <person name="Mayer K.F."/>
            <person name="Olsen O.A."/>
        </authorList>
    </citation>
    <scope>NUCLEOTIDE SEQUENCE [LARGE SCALE GENOMIC DNA]</scope>
    <source>
        <strain evidence="4">cv. AL8/78</strain>
    </source>
</reference>
<feature type="chain" id="PRO_5019344486" description="Polyphenol oxidase C-terminal domain-containing protein" evidence="1">
    <location>
        <begin position="25"/>
        <end position="207"/>
    </location>
</feature>
<proteinExistence type="predicted"/>
<evidence type="ECO:0000313" key="4">
    <source>
        <dbReference type="Proteomes" id="UP000015105"/>
    </source>
</evidence>
<dbReference type="AlphaFoldDB" id="A0A453AAZ2"/>
<dbReference type="Gramene" id="AET2Gv20054900.1">
    <property type="protein sequence ID" value="AET2Gv20054900.1"/>
    <property type="gene ID" value="AET2Gv20054900"/>
</dbReference>
<keyword evidence="4" id="KW-1185">Reference proteome</keyword>
<reference evidence="4" key="2">
    <citation type="journal article" date="2017" name="Nat. Plants">
        <title>The Aegilops tauschii genome reveals multiple impacts of transposons.</title>
        <authorList>
            <person name="Zhao G."/>
            <person name="Zou C."/>
            <person name="Li K."/>
            <person name="Wang K."/>
            <person name="Li T."/>
            <person name="Gao L."/>
            <person name="Zhang X."/>
            <person name="Wang H."/>
            <person name="Yang Z."/>
            <person name="Liu X."/>
            <person name="Jiang W."/>
            <person name="Mao L."/>
            <person name="Kong X."/>
            <person name="Jiao Y."/>
            <person name="Jia J."/>
        </authorList>
    </citation>
    <scope>NUCLEOTIDE SEQUENCE [LARGE SCALE GENOMIC DNA]</scope>
    <source>
        <strain evidence="4">cv. AL8/78</strain>
    </source>
</reference>
<reference evidence="3" key="5">
    <citation type="journal article" date="2021" name="G3 (Bethesda)">
        <title>Aegilops tauschii genome assembly Aet v5.0 features greater sequence contiguity and improved annotation.</title>
        <authorList>
            <person name="Wang L."/>
            <person name="Zhu T."/>
            <person name="Rodriguez J.C."/>
            <person name="Deal K.R."/>
            <person name="Dubcovsky J."/>
            <person name="McGuire P.E."/>
            <person name="Lux T."/>
            <person name="Spannagl M."/>
            <person name="Mayer K.F.X."/>
            <person name="Baldrich P."/>
            <person name="Meyers B.C."/>
            <person name="Huo N."/>
            <person name="Gu Y.Q."/>
            <person name="Zhou H."/>
            <person name="Devos K.M."/>
            <person name="Bennetzen J.L."/>
            <person name="Unver T."/>
            <person name="Budak H."/>
            <person name="Gulick P.J."/>
            <person name="Galiba G."/>
            <person name="Kalapos B."/>
            <person name="Nelson D.R."/>
            <person name="Li P."/>
            <person name="You F.M."/>
            <person name="Luo M.C."/>
            <person name="Dvorak J."/>
        </authorList>
    </citation>
    <scope>NUCLEOTIDE SEQUENCE [LARGE SCALE GENOMIC DNA]</scope>
    <source>
        <strain evidence="3">cv. AL8/78</strain>
    </source>
</reference>
<feature type="signal peptide" evidence="1">
    <location>
        <begin position="1"/>
        <end position="24"/>
    </location>
</feature>
<name>A0A453AAZ2_AEGTS</name>
<reference evidence="3" key="4">
    <citation type="submission" date="2019-03" db="UniProtKB">
        <authorList>
            <consortium name="EnsemblPlants"/>
        </authorList>
    </citation>
    <scope>IDENTIFICATION</scope>
</reference>
<sequence length="207" mass="22344">SGAPMKKIIAIAGMMMATLFIAGAQQEAGGCIVETSDVPGASNPCICSQNCACAGKCILNAGEGADDVQTCFVECVLKNGCGDCPGPWTRPLPTTLYKTLRLKLTRPKASETPPERETLRVFFDVEPRGTDTPVIEVYLNMPEGKELSDKSEHHLHTFLARPDHKAEIWDIRGALLQIGAGSDKTVEVSFLPKAWGERVTITSVKIE</sequence>
<evidence type="ECO:0000313" key="3">
    <source>
        <dbReference type="EnsemblPlants" id="AET2Gv20054900.1"/>
    </source>
</evidence>
<organism evidence="3 4">
    <name type="scientific">Aegilops tauschii subsp. strangulata</name>
    <name type="common">Goatgrass</name>
    <dbReference type="NCBI Taxonomy" id="200361"/>
    <lineage>
        <taxon>Eukaryota</taxon>
        <taxon>Viridiplantae</taxon>
        <taxon>Streptophyta</taxon>
        <taxon>Embryophyta</taxon>
        <taxon>Tracheophyta</taxon>
        <taxon>Spermatophyta</taxon>
        <taxon>Magnoliopsida</taxon>
        <taxon>Liliopsida</taxon>
        <taxon>Poales</taxon>
        <taxon>Poaceae</taxon>
        <taxon>BOP clade</taxon>
        <taxon>Pooideae</taxon>
        <taxon>Triticodae</taxon>
        <taxon>Triticeae</taxon>
        <taxon>Triticinae</taxon>
        <taxon>Aegilops</taxon>
    </lineage>
</organism>
<dbReference type="GO" id="GO:0004097">
    <property type="term" value="F:catechol oxidase activity"/>
    <property type="evidence" value="ECO:0007669"/>
    <property type="project" value="InterPro"/>
</dbReference>
<dbReference type="EnsemblPlants" id="AET2Gv20054900.1">
    <property type="protein sequence ID" value="AET2Gv20054900.1"/>
    <property type="gene ID" value="AET2Gv20054900"/>
</dbReference>
<protein>
    <recommendedName>
        <fullName evidence="2">Polyphenol oxidase C-terminal domain-containing protein</fullName>
    </recommendedName>
</protein>
<reference evidence="3" key="3">
    <citation type="journal article" date="2017" name="Nature">
        <title>Genome sequence of the progenitor of the wheat D genome Aegilops tauschii.</title>
        <authorList>
            <person name="Luo M.C."/>
            <person name="Gu Y.Q."/>
            <person name="Puiu D."/>
            <person name="Wang H."/>
            <person name="Twardziok S.O."/>
            <person name="Deal K.R."/>
            <person name="Huo N."/>
            <person name="Zhu T."/>
            <person name="Wang L."/>
            <person name="Wang Y."/>
            <person name="McGuire P.E."/>
            <person name="Liu S."/>
            <person name="Long H."/>
            <person name="Ramasamy R.K."/>
            <person name="Rodriguez J.C."/>
            <person name="Van S.L."/>
            <person name="Yuan L."/>
            <person name="Wang Z."/>
            <person name="Xia Z."/>
            <person name="Xiao L."/>
            <person name="Anderson O.D."/>
            <person name="Ouyang S."/>
            <person name="Liang Y."/>
            <person name="Zimin A.V."/>
            <person name="Pertea G."/>
            <person name="Qi P."/>
            <person name="Bennetzen J.L."/>
            <person name="Dai X."/>
            <person name="Dawson M.W."/>
            <person name="Muller H.G."/>
            <person name="Kugler K."/>
            <person name="Rivarola-Duarte L."/>
            <person name="Spannagl M."/>
            <person name="Mayer K.F.X."/>
            <person name="Lu F.H."/>
            <person name="Bevan M.W."/>
            <person name="Leroy P."/>
            <person name="Li P."/>
            <person name="You F.M."/>
            <person name="Sun Q."/>
            <person name="Liu Z."/>
            <person name="Lyons E."/>
            <person name="Wicker T."/>
            <person name="Salzberg S.L."/>
            <person name="Devos K.M."/>
            <person name="Dvorak J."/>
        </authorList>
    </citation>
    <scope>NUCLEOTIDE SEQUENCE [LARGE SCALE GENOMIC DNA]</scope>
    <source>
        <strain evidence="3">cv. AL8/78</strain>
    </source>
</reference>
<dbReference type="Proteomes" id="UP000015105">
    <property type="component" value="Chromosome 2D"/>
</dbReference>
<evidence type="ECO:0000259" key="2">
    <source>
        <dbReference type="Pfam" id="PF12143"/>
    </source>
</evidence>
<keyword evidence="1" id="KW-0732">Signal</keyword>
<evidence type="ECO:0000256" key="1">
    <source>
        <dbReference type="SAM" id="SignalP"/>
    </source>
</evidence>
<accession>A0A453AAZ2</accession>
<feature type="domain" description="Polyphenol oxidase C-terminal" evidence="2">
    <location>
        <begin position="93"/>
        <end position="207"/>
    </location>
</feature>
<dbReference type="Pfam" id="PF12143">
    <property type="entry name" value="PPO1_KFDV"/>
    <property type="match status" value="1"/>
</dbReference>
<dbReference type="InterPro" id="IPR022740">
    <property type="entry name" value="Polyphenol_oxidase_C"/>
</dbReference>